<sequence>MQAFTSRARHILRLFRPGGVPYVYSESRPPLFQTTSPWWAKYAYALLACNIFMTGSAMDITWKHWSQAVKDESESDQKDKPSSAEYYVLRPAWQRLGLCGIFFGGGVAAAAALFIGRIRFTRTFDVFPRLVDTKRPLIRPSQRQVFIQSVGHYRNKGIVFPLDKCLLEKGRDDTEILLLVEGERAHWYMDLSGALIDGEKVSSTYKAREIILKNWKGGLVSEALFATPDPTVDGRWKQGPVKAT</sequence>
<accession>A0ABR1K4M5</accession>
<keyword evidence="1" id="KW-1133">Transmembrane helix</keyword>
<evidence type="ECO:0000313" key="3">
    <source>
        <dbReference type="Proteomes" id="UP001498398"/>
    </source>
</evidence>
<reference evidence="2 3" key="1">
    <citation type="submission" date="2024-01" db="EMBL/GenBank/DDBJ databases">
        <title>A draft genome for the cacao thread blight pathogen Marasmiellus scandens.</title>
        <authorList>
            <person name="Baruah I.K."/>
            <person name="Leung J."/>
            <person name="Bukari Y."/>
            <person name="Amoako-Attah I."/>
            <person name="Meinhardt L.W."/>
            <person name="Bailey B.A."/>
            <person name="Cohen S.P."/>
        </authorList>
    </citation>
    <scope>NUCLEOTIDE SEQUENCE [LARGE SCALE GENOMIC DNA]</scope>
    <source>
        <strain evidence="2 3">GH-19</strain>
    </source>
</reference>
<dbReference type="Proteomes" id="UP001498398">
    <property type="component" value="Unassembled WGS sequence"/>
</dbReference>
<name>A0ABR1K4M5_9AGAR</name>
<feature type="transmembrane region" description="Helical" evidence="1">
    <location>
        <begin position="92"/>
        <end position="115"/>
    </location>
</feature>
<evidence type="ECO:0000256" key="1">
    <source>
        <dbReference type="SAM" id="Phobius"/>
    </source>
</evidence>
<gene>
    <name evidence="2" type="ORF">VKT23_000503</name>
</gene>
<dbReference type="EMBL" id="JBANRG010000001">
    <property type="protein sequence ID" value="KAK7472388.1"/>
    <property type="molecule type" value="Genomic_DNA"/>
</dbReference>
<keyword evidence="1" id="KW-0472">Membrane</keyword>
<comment type="caution">
    <text evidence="2">The sequence shown here is derived from an EMBL/GenBank/DDBJ whole genome shotgun (WGS) entry which is preliminary data.</text>
</comment>
<organism evidence="2 3">
    <name type="scientific">Marasmiellus scandens</name>
    <dbReference type="NCBI Taxonomy" id="2682957"/>
    <lineage>
        <taxon>Eukaryota</taxon>
        <taxon>Fungi</taxon>
        <taxon>Dikarya</taxon>
        <taxon>Basidiomycota</taxon>
        <taxon>Agaricomycotina</taxon>
        <taxon>Agaricomycetes</taxon>
        <taxon>Agaricomycetidae</taxon>
        <taxon>Agaricales</taxon>
        <taxon>Marasmiineae</taxon>
        <taxon>Omphalotaceae</taxon>
        <taxon>Marasmiellus</taxon>
    </lineage>
</organism>
<keyword evidence="1" id="KW-0812">Transmembrane</keyword>
<proteinExistence type="predicted"/>
<evidence type="ECO:0000313" key="2">
    <source>
        <dbReference type="EMBL" id="KAK7472388.1"/>
    </source>
</evidence>
<keyword evidence="3" id="KW-1185">Reference proteome</keyword>
<protein>
    <submittedName>
        <fullName evidence="2">Uncharacterized protein</fullName>
    </submittedName>
</protein>